<dbReference type="Gene3D" id="1.10.8.10">
    <property type="entry name" value="DNA helicase RuvA subunit, C-terminal domain"/>
    <property type="match status" value="3"/>
</dbReference>
<dbReference type="InterPro" id="IPR041207">
    <property type="entry name" value="NUB1_ubiquitin-like_dom"/>
</dbReference>
<feature type="region of interest" description="Disordered" evidence="1">
    <location>
        <begin position="536"/>
        <end position="589"/>
    </location>
</feature>
<accession>A0AAJ7T972</accession>
<dbReference type="SUPFAM" id="SSF46934">
    <property type="entry name" value="UBA-like"/>
    <property type="match status" value="3"/>
</dbReference>
<dbReference type="AlphaFoldDB" id="A0AAJ7T972"/>
<evidence type="ECO:0000259" key="2">
    <source>
        <dbReference type="PROSITE" id="PS50030"/>
    </source>
</evidence>
<dbReference type="Pfam" id="PF26285">
    <property type="entry name" value="SASH1_Homeodomain"/>
    <property type="match status" value="1"/>
</dbReference>
<sequence>MEAGSLLEEHLQVRVRDALRRDGVKLWLEPYTDSGGAGAALEELGARYSSELSAELSMVLGSLETLRLHALRRLHEQAAFKQSGVATIRYRMARPGGGRLETGSLETRLDITGQQLKATIGQLCDIPSVNLKLISAGRIIEDGRSLQEQGVRPAAQIMVVPLMLTERQAHENEEQQLRLARTRQGAQLLADIDDDMEAPANTPYLQIADQKGNPIQIPQQEKKALMLAMSLHEKGRAMLKRGEHSSALLLLLDADREFKQCRSELLSAVDNFAVLCLDVVWAYLRLQSLDALPDAHDRLVSAQATLNKCYGVNLERLYSLKGSSGREQALFLRLYLLQGIVWYHQGNSEQAIHHLSQAETLLSRLAVDGEKLAHLVSLGFTPQEARLGLRACEGNLEMAATHVIQRREERRAMREREREERRQARRVRRYGRTAGGHWVDTESLRNLRAMGFASRTAAEALRQADNDVHHALQILEDHPELLALSDNDADEESVEVTEELLLQVMALGFDYEMAERALRSARGNLQRAVDTLVTSGGVLPPSTSSSSSSSSATTPTDGRVRTEEEARSEREAMEEVTADVPEHEEDYLDSTLQEEAEILQTYQTLLAQARTP</sequence>
<feature type="compositionally biased region" description="Basic and acidic residues" evidence="1">
    <location>
        <begin position="558"/>
        <end position="573"/>
    </location>
</feature>
<dbReference type="CDD" id="cd17062">
    <property type="entry name" value="Ubl_NUB1"/>
    <property type="match status" value="1"/>
</dbReference>
<dbReference type="CTD" id="51667"/>
<dbReference type="SUPFAM" id="SSF54236">
    <property type="entry name" value="Ubiquitin-like"/>
    <property type="match status" value="1"/>
</dbReference>
<feature type="compositionally biased region" description="Acidic residues" evidence="1">
    <location>
        <begin position="574"/>
        <end position="589"/>
    </location>
</feature>
<dbReference type="RefSeq" id="XP_032812717.1">
    <property type="nucleotide sequence ID" value="XM_032956826.1"/>
</dbReference>
<dbReference type="Pfam" id="PF00627">
    <property type="entry name" value="UBA"/>
    <property type="match status" value="3"/>
</dbReference>
<dbReference type="Proteomes" id="UP001318040">
    <property type="component" value="Chromosome 19"/>
</dbReference>
<dbReference type="Pfam" id="PF18037">
    <property type="entry name" value="Ubiquitin_5"/>
    <property type="match status" value="1"/>
</dbReference>
<feature type="domain" description="Ubiquitin-like" evidence="3">
    <location>
        <begin position="86"/>
        <end position="160"/>
    </location>
</feature>
<proteinExistence type="predicted"/>
<feature type="compositionally biased region" description="Low complexity" evidence="1">
    <location>
        <begin position="540"/>
        <end position="556"/>
    </location>
</feature>
<dbReference type="RefSeq" id="XP_032812715.1">
    <property type="nucleotide sequence ID" value="XM_032956824.1"/>
</dbReference>
<dbReference type="InterPro" id="IPR029071">
    <property type="entry name" value="Ubiquitin-like_domsf"/>
</dbReference>
<dbReference type="InterPro" id="IPR039749">
    <property type="entry name" value="NUB1"/>
</dbReference>
<dbReference type="PANTHER" id="PTHR12948:SF3">
    <property type="entry name" value="NEDD8 ULTIMATE BUSTER 1"/>
    <property type="match status" value="1"/>
</dbReference>
<feature type="domain" description="UBA" evidence="2">
    <location>
        <begin position="366"/>
        <end position="406"/>
    </location>
</feature>
<organism evidence="4 5">
    <name type="scientific">Petromyzon marinus</name>
    <name type="common">Sea lamprey</name>
    <dbReference type="NCBI Taxonomy" id="7757"/>
    <lineage>
        <taxon>Eukaryota</taxon>
        <taxon>Metazoa</taxon>
        <taxon>Chordata</taxon>
        <taxon>Craniata</taxon>
        <taxon>Vertebrata</taxon>
        <taxon>Cyclostomata</taxon>
        <taxon>Hyperoartia</taxon>
        <taxon>Petromyzontiformes</taxon>
        <taxon>Petromyzontidae</taxon>
        <taxon>Petromyzon</taxon>
    </lineage>
</organism>
<dbReference type="InterPro" id="IPR015940">
    <property type="entry name" value="UBA"/>
</dbReference>
<dbReference type="GeneID" id="116943716"/>
<dbReference type="CDD" id="cd14291">
    <property type="entry name" value="UBA1_NUB1_like"/>
    <property type="match status" value="2"/>
</dbReference>
<keyword evidence="4" id="KW-1185">Reference proteome</keyword>
<dbReference type="KEGG" id="pmrn:116943716"/>
<protein>
    <submittedName>
        <fullName evidence="5 6">NEDD8 ultimate buster 1</fullName>
    </submittedName>
</protein>
<dbReference type="SMART" id="SM00165">
    <property type="entry name" value="UBA"/>
    <property type="match status" value="3"/>
</dbReference>
<dbReference type="Gene3D" id="3.10.20.90">
    <property type="entry name" value="Phosphatidylinositol 3-kinase Catalytic Subunit, Chain A, domain 1"/>
    <property type="match status" value="1"/>
</dbReference>
<dbReference type="PROSITE" id="PS50030">
    <property type="entry name" value="UBA"/>
    <property type="match status" value="3"/>
</dbReference>
<dbReference type="InterPro" id="IPR009060">
    <property type="entry name" value="UBA-like_sf"/>
</dbReference>
<evidence type="ECO:0000259" key="3">
    <source>
        <dbReference type="PROSITE" id="PS50053"/>
    </source>
</evidence>
<evidence type="ECO:0000256" key="1">
    <source>
        <dbReference type="SAM" id="MobiDB-lite"/>
    </source>
</evidence>
<evidence type="ECO:0000313" key="4">
    <source>
        <dbReference type="Proteomes" id="UP001318040"/>
    </source>
</evidence>
<evidence type="ECO:0000313" key="5">
    <source>
        <dbReference type="RefSeq" id="XP_032812715.1"/>
    </source>
</evidence>
<feature type="domain" description="UBA" evidence="2">
    <location>
        <begin position="438"/>
        <end position="478"/>
    </location>
</feature>
<feature type="domain" description="UBA" evidence="2">
    <location>
        <begin position="495"/>
        <end position="535"/>
    </location>
</feature>
<dbReference type="InterPro" id="IPR058666">
    <property type="entry name" value="SASH1/NUB1_homeodomain"/>
</dbReference>
<dbReference type="PANTHER" id="PTHR12948">
    <property type="entry name" value="NEDD8 ULTIMATE BUSTER-1 BS4 PROTEIN"/>
    <property type="match status" value="1"/>
</dbReference>
<dbReference type="PROSITE" id="PS50053">
    <property type="entry name" value="UBIQUITIN_2"/>
    <property type="match status" value="1"/>
</dbReference>
<evidence type="ECO:0000313" key="6">
    <source>
        <dbReference type="RefSeq" id="XP_032812717.1"/>
    </source>
</evidence>
<dbReference type="InterPro" id="IPR000626">
    <property type="entry name" value="Ubiquitin-like_dom"/>
</dbReference>
<gene>
    <name evidence="5 6" type="primary">NUB1</name>
</gene>
<dbReference type="GO" id="GO:2000058">
    <property type="term" value="P:regulation of ubiquitin-dependent protein catabolic process"/>
    <property type="evidence" value="ECO:0007669"/>
    <property type="project" value="TreeGrafter"/>
</dbReference>
<name>A0AAJ7T972_PETMA</name>
<reference evidence="5 6" key="1">
    <citation type="submission" date="2025-04" db="UniProtKB">
        <authorList>
            <consortium name="RefSeq"/>
        </authorList>
    </citation>
    <scope>IDENTIFICATION</scope>
    <source>
        <tissue evidence="5 6">Sperm</tissue>
    </source>
</reference>